<dbReference type="Pfam" id="PF09411">
    <property type="entry name" value="PagL"/>
    <property type="match status" value="1"/>
</dbReference>
<dbReference type="EMBL" id="FOPP01000011">
    <property type="protein sequence ID" value="SFH41778.1"/>
    <property type="molecule type" value="Genomic_DNA"/>
</dbReference>
<dbReference type="Gene3D" id="2.40.160.20">
    <property type="match status" value="1"/>
</dbReference>
<dbReference type="STRING" id="414048.SAMN04489864_111125"/>
<sequence length="365" mass="41140">MSLQTLSSYLMPSCFALMLLPNKHQAQGLGNALEFNTQLSIQVFSDGANKIAGYATGKSLAYHFSLLNDLNLKGIDVVFNYKDLSKIHVVEKLEPGEFGNMFALIGMLNFSMGNRRLRLVLSPGMGISYLAKTWYTHSNPITSSHLNFSPTANLKLSLGLNAYKAILAGLSIAHYSNAAMRVPNNGLNIVDFNLGVKKYLIQHKPIKLVQYENPDFNKHNLELGVNIGYRGVFYQKRNLYKSGVFFGYKYNFNPSFGLSTGMDAVYYYSVFDSKRYTATYQSKATSLTSWRVGVGAGPTISIRRLSLTAIYGRYLYFNSYWPIYTYWNGSVKYKANNWLAIQAKLYGHREEVDFLGIGVLFNWAL</sequence>
<dbReference type="OrthoDB" id="627554at2"/>
<evidence type="ECO:0000313" key="2">
    <source>
        <dbReference type="Proteomes" id="UP000199666"/>
    </source>
</evidence>
<reference evidence="1 2" key="1">
    <citation type="submission" date="2016-10" db="EMBL/GenBank/DDBJ databases">
        <authorList>
            <person name="de Groot N.N."/>
        </authorList>
    </citation>
    <scope>NUCLEOTIDE SEQUENCE [LARGE SCALE GENOMIC DNA]</scope>
    <source>
        <strain evidence="1 2">DSM 18684</strain>
    </source>
</reference>
<dbReference type="InterPro" id="IPR018550">
    <property type="entry name" value="Lipid-A_deacylase-rel"/>
</dbReference>
<name>A0A1I2ZVF1_9SPHI</name>
<dbReference type="Proteomes" id="UP000199666">
    <property type="component" value="Unassembled WGS sequence"/>
</dbReference>
<gene>
    <name evidence="1" type="ORF">SAMN04489864_111125</name>
</gene>
<keyword evidence="2" id="KW-1185">Reference proteome</keyword>
<evidence type="ECO:0000313" key="1">
    <source>
        <dbReference type="EMBL" id="SFH41778.1"/>
    </source>
</evidence>
<organism evidence="1 2">
    <name type="scientific">Pedobacter insulae</name>
    <dbReference type="NCBI Taxonomy" id="414048"/>
    <lineage>
        <taxon>Bacteria</taxon>
        <taxon>Pseudomonadati</taxon>
        <taxon>Bacteroidota</taxon>
        <taxon>Sphingobacteriia</taxon>
        <taxon>Sphingobacteriales</taxon>
        <taxon>Sphingobacteriaceae</taxon>
        <taxon>Pedobacter</taxon>
    </lineage>
</organism>
<protein>
    <submittedName>
        <fullName evidence="1">Lipid A 3-O-deacylase (PagL)</fullName>
    </submittedName>
</protein>
<accession>A0A1I2ZVF1</accession>
<dbReference type="RefSeq" id="WP_090997054.1">
    <property type="nucleotide sequence ID" value="NZ_FOPP01000011.1"/>
</dbReference>
<proteinExistence type="predicted"/>
<dbReference type="AlphaFoldDB" id="A0A1I2ZVF1"/>